<dbReference type="Proteomes" id="UP000316196">
    <property type="component" value="Unassembled WGS sequence"/>
</dbReference>
<accession>A0A542ZDI8</accession>
<reference evidence="3 4" key="1">
    <citation type="submission" date="2019-06" db="EMBL/GenBank/DDBJ databases">
        <title>Sequencing the genomes of 1000 actinobacteria strains.</title>
        <authorList>
            <person name="Klenk H.-P."/>
        </authorList>
    </citation>
    <scope>NUCLEOTIDE SEQUENCE [LARGE SCALE GENOMIC DNA]</scope>
    <source>
        <strain evidence="3 4">DSM 8251</strain>
    </source>
</reference>
<evidence type="ECO:0000313" key="4">
    <source>
        <dbReference type="Proteomes" id="UP000316196"/>
    </source>
</evidence>
<gene>
    <name evidence="3" type="ORF">FB460_2267</name>
</gene>
<sequence>MSETTPRRVASIEELKNLVGVTLGPTRWHQVAQDDINAFADITQDHQWIHIDTERAAESPFGGTIAHGLYGLSRTPALMAELLQAEGFRHVLNYGYDKVRFTSPVPVGSRIRMSAEVIRAEERSPGELDVVTRLTLETEESDKPSLVAESIGRFVS</sequence>
<protein>
    <submittedName>
        <fullName evidence="3">Acyl dehydratase</fullName>
    </submittedName>
</protein>
<dbReference type="SUPFAM" id="SSF54637">
    <property type="entry name" value="Thioesterase/thiol ester dehydrase-isomerase"/>
    <property type="match status" value="1"/>
</dbReference>
<dbReference type="CDD" id="cd03450">
    <property type="entry name" value="NodN"/>
    <property type="match status" value="1"/>
</dbReference>
<feature type="domain" description="MaoC-like" evidence="2">
    <location>
        <begin position="19"/>
        <end position="132"/>
    </location>
</feature>
<dbReference type="AlphaFoldDB" id="A0A542ZDI8"/>
<dbReference type="InterPro" id="IPR039375">
    <property type="entry name" value="NodN-like"/>
</dbReference>
<dbReference type="Pfam" id="PF01575">
    <property type="entry name" value="MaoC_dehydratas"/>
    <property type="match status" value="1"/>
</dbReference>
<evidence type="ECO:0000313" key="3">
    <source>
        <dbReference type="EMBL" id="TQL58405.1"/>
    </source>
</evidence>
<dbReference type="RefSeq" id="WP_142094197.1">
    <property type="nucleotide sequence ID" value="NZ_BAAAMD010000002.1"/>
</dbReference>
<comment type="caution">
    <text evidence="3">The sequence shown here is derived from an EMBL/GenBank/DDBJ whole genome shotgun (WGS) entry which is preliminary data.</text>
</comment>
<evidence type="ECO:0000256" key="1">
    <source>
        <dbReference type="ARBA" id="ARBA00005254"/>
    </source>
</evidence>
<organism evidence="3 4">
    <name type="scientific">Propioniferax innocua</name>
    <dbReference type="NCBI Taxonomy" id="1753"/>
    <lineage>
        <taxon>Bacteria</taxon>
        <taxon>Bacillati</taxon>
        <taxon>Actinomycetota</taxon>
        <taxon>Actinomycetes</taxon>
        <taxon>Propionibacteriales</taxon>
        <taxon>Propionibacteriaceae</taxon>
        <taxon>Propioniferax</taxon>
    </lineage>
</organism>
<evidence type="ECO:0000259" key="2">
    <source>
        <dbReference type="Pfam" id="PF01575"/>
    </source>
</evidence>
<dbReference type="OrthoDB" id="9801735at2"/>
<name>A0A542ZDI8_9ACTN</name>
<keyword evidence="4" id="KW-1185">Reference proteome</keyword>
<comment type="similarity">
    <text evidence="1">Belongs to the enoyl-CoA hydratase/isomerase family.</text>
</comment>
<dbReference type="PANTHER" id="PTHR42993">
    <property type="entry name" value="MAOC-LIKE DEHYDRATASE DOMAIN-CONTAINING PROTEIN"/>
    <property type="match status" value="1"/>
</dbReference>
<proteinExistence type="inferred from homology"/>
<dbReference type="PANTHER" id="PTHR42993:SF1">
    <property type="entry name" value="MAOC-LIKE DEHYDRATASE DOMAIN-CONTAINING PROTEIN"/>
    <property type="match status" value="1"/>
</dbReference>
<dbReference type="InterPro" id="IPR029069">
    <property type="entry name" value="HotDog_dom_sf"/>
</dbReference>
<dbReference type="Gene3D" id="3.10.129.10">
    <property type="entry name" value="Hotdog Thioesterase"/>
    <property type="match status" value="1"/>
</dbReference>
<dbReference type="EMBL" id="VFOR01000002">
    <property type="protein sequence ID" value="TQL58405.1"/>
    <property type="molecule type" value="Genomic_DNA"/>
</dbReference>
<dbReference type="InterPro" id="IPR002539">
    <property type="entry name" value="MaoC-like_dom"/>
</dbReference>